<feature type="domain" description="Cellulose-binding Sde182 nucleoside hydrolase-like" evidence="2">
    <location>
        <begin position="27"/>
        <end position="285"/>
    </location>
</feature>
<keyword evidence="5" id="KW-1185">Reference proteome</keyword>
<dbReference type="AlphaFoldDB" id="A0A271IV70"/>
<dbReference type="Pfam" id="PF21027">
    <property type="entry name" value="Sde0182_C"/>
    <property type="match status" value="1"/>
</dbReference>
<evidence type="ECO:0000259" key="3">
    <source>
        <dbReference type="Pfam" id="PF21027"/>
    </source>
</evidence>
<feature type="domain" description="Cellulose-binding Sde182 C-terminal" evidence="3">
    <location>
        <begin position="392"/>
        <end position="470"/>
    </location>
</feature>
<dbReference type="EMBL" id="MQWD01000001">
    <property type="protein sequence ID" value="PAP75017.1"/>
    <property type="molecule type" value="Genomic_DNA"/>
</dbReference>
<gene>
    <name evidence="4" type="ORF">BSZ37_00395</name>
</gene>
<proteinExistence type="predicted"/>
<dbReference type="InterPro" id="IPR036452">
    <property type="entry name" value="Ribo_hydro-like"/>
</dbReference>
<dbReference type="Pfam" id="PF07632">
    <property type="entry name" value="Sde182_NH-like"/>
    <property type="match status" value="1"/>
</dbReference>
<dbReference type="SUPFAM" id="SSF53590">
    <property type="entry name" value="Nucleoside hydrolase"/>
    <property type="match status" value="1"/>
</dbReference>
<name>A0A271IV70_9BACT</name>
<evidence type="ECO:0000256" key="1">
    <source>
        <dbReference type="SAM" id="SignalP"/>
    </source>
</evidence>
<dbReference type="OrthoDB" id="253051at2"/>
<dbReference type="Gene3D" id="3.90.245.10">
    <property type="entry name" value="Ribonucleoside hydrolase-like"/>
    <property type="match status" value="1"/>
</dbReference>
<protein>
    <recommendedName>
        <fullName evidence="6">DUF1593 domain-containing protein</fullName>
    </recommendedName>
</protein>
<accession>A0A271IV70</accession>
<reference evidence="4 5" key="1">
    <citation type="submission" date="2016-11" db="EMBL/GenBank/DDBJ databases">
        <title>Study of marine rhodopsin-containing bacteria.</title>
        <authorList>
            <person name="Yoshizawa S."/>
            <person name="Kumagai Y."/>
            <person name="Kogure K."/>
        </authorList>
    </citation>
    <scope>NUCLEOTIDE SEQUENCE [LARGE SCALE GENOMIC DNA]</scope>
    <source>
        <strain evidence="4 5">SAORIC-28</strain>
    </source>
</reference>
<feature type="chain" id="PRO_5012990007" description="DUF1593 domain-containing protein" evidence="1">
    <location>
        <begin position="21"/>
        <end position="473"/>
    </location>
</feature>
<dbReference type="Gene3D" id="2.60.40.10">
    <property type="entry name" value="Immunoglobulins"/>
    <property type="match status" value="1"/>
</dbReference>
<comment type="caution">
    <text evidence="4">The sequence shown here is derived from an EMBL/GenBank/DDBJ whole genome shotgun (WGS) entry which is preliminary data.</text>
</comment>
<dbReference type="InterPro" id="IPR013783">
    <property type="entry name" value="Ig-like_fold"/>
</dbReference>
<dbReference type="InterPro" id="IPR048527">
    <property type="entry name" value="Sde182_C"/>
</dbReference>
<dbReference type="GO" id="GO:0016799">
    <property type="term" value="F:hydrolase activity, hydrolyzing N-glycosyl compounds"/>
    <property type="evidence" value="ECO:0007669"/>
    <property type="project" value="InterPro"/>
</dbReference>
<dbReference type="Proteomes" id="UP000216339">
    <property type="component" value="Unassembled WGS sequence"/>
</dbReference>
<evidence type="ECO:0000313" key="4">
    <source>
        <dbReference type="EMBL" id="PAP75017.1"/>
    </source>
</evidence>
<evidence type="ECO:0000313" key="5">
    <source>
        <dbReference type="Proteomes" id="UP000216339"/>
    </source>
</evidence>
<sequence>MKTLRSLLLLVCLGGQPLAAQETPPHRLLVLTDMEADPDDTQSLVRLLLYANQIDVEGIIATTSVHMKDRVHPESIERVIGAYGEARPNLLLHESGYPTARALQSLVKTGLPEYGMGGVGAGKDSEGSDWILEVLEREDDRPLWVGVWGGPNTLAQALYRLRETRPEAEVDRLVAKLRVYTISDQDESAIWIRTEFPDLFYIVSPGGYDTATWTGINAVVEGIDNATIGNAWLAEHVQQGHGPLGAVYPDVAWGVEGDTPTFLALIPNGLSVPDRPDWGGWGGRYELYRPADEALNRDGFTGGVPVAPEPRPIWTNADDRYVPYLPNAYGRSVRPDTAVIEDNKVTLWRWRDAIQNDFAARMDWTVSPYAEANHPPVVPPTEEITVRSGEPFVLDASEATDPDGDALTFLWTHYPEPGTYAEPIDLYAENLWRVYLRAPEVDEPQTTHFIAAVTDRGTPALTRYKRVVVRIVP</sequence>
<feature type="signal peptide" evidence="1">
    <location>
        <begin position="1"/>
        <end position="20"/>
    </location>
</feature>
<dbReference type="RefSeq" id="WP_095508643.1">
    <property type="nucleotide sequence ID" value="NZ_MQWD01000001.1"/>
</dbReference>
<keyword evidence="1" id="KW-0732">Signal</keyword>
<evidence type="ECO:0000259" key="2">
    <source>
        <dbReference type="Pfam" id="PF07632"/>
    </source>
</evidence>
<evidence type="ECO:0008006" key="6">
    <source>
        <dbReference type="Google" id="ProtNLM"/>
    </source>
</evidence>
<dbReference type="InterPro" id="IPR011483">
    <property type="entry name" value="Sde182_NH-like"/>
</dbReference>
<organism evidence="4 5">
    <name type="scientific">Rubrivirga marina</name>
    <dbReference type="NCBI Taxonomy" id="1196024"/>
    <lineage>
        <taxon>Bacteria</taxon>
        <taxon>Pseudomonadati</taxon>
        <taxon>Rhodothermota</taxon>
        <taxon>Rhodothermia</taxon>
        <taxon>Rhodothermales</taxon>
        <taxon>Rubricoccaceae</taxon>
        <taxon>Rubrivirga</taxon>
    </lineage>
</organism>